<comment type="domain">
    <text evidence="2">A Gly-cisPro motif from one monomer fits into the active site of the other monomer to allow specific chiral rejection of L-amino acids.</text>
</comment>
<comment type="function">
    <text evidence="2">An aminoacyl-tRNA editing enzyme that deacylates mischarged D-aminoacyl-tRNAs. Also deacylates mischarged glycyl-tRNA(Ala), protecting cells against glycine mischarging by AlaRS. Acts via tRNA-based rather than protein-based catalysis; rejects L-amino acids rather than detecting D-amino acids in the active site. By recycling D-aminoacyl-tRNA to D-amino acids and free tRNA molecules, this enzyme counteracts the toxicity associated with the formation of D-aminoacyl-tRNA entities in vivo and helps enforce protein L-homochirality.</text>
</comment>
<dbReference type="Gene3D" id="3.50.80.10">
    <property type="entry name" value="D-tyrosyl-tRNA(Tyr) deacylase"/>
    <property type="match status" value="1"/>
</dbReference>
<dbReference type="EC" id="3.1.1.-" evidence="2"/>
<dbReference type="NCBIfam" id="TIGR00256">
    <property type="entry name" value="D-aminoacyl-tRNA deacylase"/>
    <property type="match status" value="1"/>
</dbReference>
<dbReference type="GO" id="GO:0000049">
    <property type="term" value="F:tRNA binding"/>
    <property type="evidence" value="ECO:0007669"/>
    <property type="project" value="UniProtKB-UniRule"/>
</dbReference>
<name>C7N6G9_SLAHD</name>
<evidence type="ECO:0000313" key="4">
    <source>
        <dbReference type="Proteomes" id="UP000002026"/>
    </source>
</evidence>
<dbReference type="PANTHER" id="PTHR10472:SF5">
    <property type="entry name" value="D-AMINOACYL-TRNA DEACYLASE 1"/>
    <property type="match status" value="1"/>
</dbReference>
<keyword evidence="2" id="KW-0963">Cytoplasm</keyword>
<dbReference type="HAMAP" id="MF_00518">
    <property type="entry name" value="Deacylase_Dtd"/>
    <property type="match status" value="1"/>
</dbReference>
<dbReference type="EC" id="3.1.1.96" evidence="2"/>
<dbReference type="RefSeq" id="WP_012798606.1">
    <property type="nucleotide sequence ID" value="NC_013165.1"/>
</dbReference>
<dbReference type="GO" id="GO:0043908">
    <property type="term" value="F:Ser(Gly)-tRNA(Ala) hydrolase activity"/>
    <property type="evidence" value="ECO:0007669"/>
    <property type="project" value="UniProtKB-UniRule"/>
</dbReference>
<keyword evidence="4" id="KW-1185">Reference proteome</keyword>
<dbReference type="AlphaFoldDB" id="C7N6G9"/>
<evidence type="ECO:0000313" key="3">
    <source>
        <dbReference type="EMBL" id="ACV22504.1"/>
    </source>
</evidence>
<feature type="short sequence motif" description="Gly-cisPro motif, important for rejection of L-amino acids" evidence="2">
    <location>
        <begin position="137"/>
        <end position="138"/>
    </location>
</feature>
<dbReference type="CDD" id="cd00563">
    <property type="entry name" value="Dtyr_deacylase"/>
    <property type="match status" value="1"/>
</dbReference>
<comment type="catalytic activity">
    <reaction evidence="2">
        <text>glycyl-tRNA(Ala) + H2O = tRNA(Ala) + glycine + H(+)</text>
        <dbReference type="Rhea" id="RHEA:53744"/>
        <dbReference type="Rhea" id="RHEA-COMP:9657"/>
        <dbReference type="Rhea" id="RHEA-COMP:13640"/>
        <dbReference type="ChEBI" id="CHEBI:15377"/>
        <dbReference type="ChEBI" id="CHEBI:15378"/>
        <dbReference type="ChEBI" id="CHEBI:57305"/>
        <dbReference type="ChEBI" id="CHEBI:78442"/>
        <dbReference type="ChEBI" id="CHEBI:78522"/>
    </reaction>
</comment>
<dbReference type="InterPro" id="IPR023509">
    <property type="entry name" value="DTD-like_sf"/>
</dbReference>
<comment type="catalytic activity">
    <reaction evidence="2">
        <text>a D-aminoacyl-tRNA + H2O = a tRNA + a D-alpha-amino acid + H(+)</text>
        <dbReference type="Rhea" id="RHEA:13953"/>
        <dbReference type="Rhea" id="RHEA-COMP:10123"/>
        <dbReference type="Rhea" id="RHEA-COMP:10124"/>
        <dbReference type="ChEBI" id="CHEBI:15377"/>
        <dbReference type="ChEBI" id="CHEBI:15378"/>
        <dbReference type="ChEBI" id="CHEBI:59871"/>
        <dbReference type="ChEBI" id="CHEBI:78442"/>
        <dbReference type="ChEBI" id="CHEBI:79333"/>
        <dbReference type="EC" id="3.1.1.96"/>
    </reaction>
</comment>
<protein>
    <recommendedName>
        <fullName evidence="2">D-aminoacyl-tRNA deacylase</fullName>
        <shortName evidence="2">DTD</shortName>
        <ecNumber evidence="2">3.1.1.96</ecNumber>
    </recommendedName>
    <alternativeName>
        <fullName evidence="2">Gly-tRNA(Ala) deacylase</fullName>
        <ecNumber evidence="2">3.1.1.-</ecNumber>
    </alternativeName>
</protein>
<evidence type="ECO:0000256" key="2">
    <source>
        <dbReference type="HAMAP-Rule" id="MF_00518"/>
    </source>
</evidence>
<comment type="similarity">
    <text evidence="1 2">Belongs to the DTD family.</text>
</comment>
<dbReference type="HOGENOM" id="CLU_076901_1_0_11"/>
<dbReference type="EMBL" id="CP001684">
    <property type="protein sequence ID" value="ACV22504.1"/>
    <property type="molecule type" value="Genomic_DNA"/>
</dbReference>
<dbReference type="STRING" id="471855.Shel_14840"/>
<dbReference type="GO" id="GO:0051500">
    <property type="term" value="F:D-tyrosyl-tRNA(Tyr) deacylase activity"/>
    <property type="evidence" value="ECO:0007669"/>
    <property type="project" value="TreeGrafter"/>
</dbReference>
<dbReference type="PANTHER" id="PTHR10472">
    <property type="entry name" value="D-TYROSYL-TRNA TYR DEACYLASE"/>
    <property type="match status" value="1"/>
</dbReference>
<dbReference type="SUPFAM" id="SSF69500">
    <property type="entry name" value="DTD-like"/>
    <property type="match status" value="1"/>
</dbReference>
<dbReference type="InterPro" id="IPR003732">
    <property type="entry name" value="Daa-tRNA_deacyls_DTD"/>
</dbReference>
<dbReference type="FunFam" id="3.50.80.10:FF:000001">
    <property type="entry name" value="D-aminoacyl-tRNA deacylase"/>
    <property type="match status" value="1"/>
</dbReference>
<dbReference type="GO" id="GO:0019478">
    <property type="term" value="P:D-amino acid catabolic process"/>
    <property type="evidence" value="ECO:0007669"/>
    <property type="project" value="UniProtKB-UniRule"/>
</dbReference>
<dbReference type="GO" id="GO:0106026">
    <property type="term" value="F:Gly-tRNA(Ala) deacylase activity"/>
    <property type="evidence" value="ECO:0007669"/>
    <property type="project" value="UniProtKB-UniRule"/>
</dbReference>
<accession>C7N6G9</accession>
<dbReference type="Proteomes" id="UP000002026">
    <property type="component" value="Chromosome"/>
</dbReference>
<reference evidence="3 4" key="1">
    <citation type="journal article" date="2009" name="Stand. Genomic Sci.">
        <title>Complete genome sequence of Slackia heliotrinireducens type strain (RHS 1).</title>
        <authorList>
            <person name="Pukall R."/>
            <person name="Lapidus A."/>
            <person name="Nolan M."/>
            <person name="Copeland A."/>
            <person name="Glavina Del Rio T."/>
            <person name="Lucas S."/>
            <person name="Chen F."/>
            <person name="Tice H."/>
            <person name="Cheng J.F."/>
            <person name="Chertkov O."/>
            <person name="Bruce D."/>
            <person name="Goodwin L."/>
            <person name="Kuske C."/>
            <person name="Brettin T."/>
            <person name="Detter J.C."/>
            <person name="Han C."/>
            <person name="Pitluck S."/>
            <person name="Pati A."/>
            <person name="Mavrommatis K."/>
            <person name="Ivanova N."/>
            <person name="Ovchinnikova G."/>
            <person name="Chen A."/>
            <person name="Palaniappan K."/>
            <person name="Schneider S."/>
            <person name="Rohde M."/>
            <person name="Chain P."/>
            <person name="D'haeseleer P."/>
            <person name="Goker M."/>
            <person name="Bristow J."/>
            <person name="Eisen J.A."/>
            <person name="Markowitz V."/>
            <person name="Kyrpides N.C."/>
            <person name="Klenk H.P."/>
            <person name="Hugenholtz P."/>
        </authorList>
    </citation>
    <scope>NUCLEOTIDE SEQUENCE [LARGE SCALE GENOMIC DNA]</scope>
    <source>
        <strain evidence="4">ATCC 29202 / DSM 20476 / NCTC 11029 / RHS 1</strain>
    </source>
</reference>
<gene>
    <name evidence="2" type="primary">dtd</name>
    <name evidence="3" type="ordered locus">Shel_14840</name>
</gene>
<proteinExistence type="inferred from homology"/>
<keyword evidence="2" id="KW-0378">Hydrolase</keyword>
<comment type="subcellular location">
    <subcellularLocation>
        <location evidence="2">Cytoplasm</location>
    </subcellularLocation>
</comment>
<dbReference type="GO" id="GO:0005737">
    <property type="term" value="C:cytoplasm"/>
    <property type="evidence" value="ECO:0007669"/>
    <property type="project" value="UniProtKB-SubCell"/>
</dbReference>
<evidence type="ECO:0000256" key="1">
    <source>
        <dbReference type="ARBA" id="ARBA00009673"/>
    </source>
</evidence>
<sequence length="158" mass="17471">MRAVIQRVTRASITIDGMAGKDIGRGYVILLGIGNDDTPELGNKLWEKILKLRIFADDDGKTNLSLKDVNGEVMIVSQFTLYANCRNGNRPSFTDAAAPFQADELYQQFVERAKQDIETISTGSFGADMQVELVNDGPFTILLDTDDLLAPRRGQSRD</sequence>
<dbReference type="Pfam" id="PF02580">
    <property type="entry name" value="Tyr_Deacylase"/>
    <property type="match status" value="1"/>
</dbReference>
<dbReference type="eggNOG" id="COG1490">
    <property type="taxonomic scope" value="Bacteria"/>
</dbReference>
<keyword evidence="2" id="KW-0820">tRNA-binding</keyword>
<keyword evidence="2" id="KW-0694">RNA-binding</keyword>
<comment type="subunit">
    <text evidence="2">Homodimer.</text>
</comment>
<dbReference type="KEGG" id="shi:Shel_14840"/>
<organism evidence="3 4">
    <name type="scientific">Slackia heliotrinireducens (strain ATCC 29202 / DSM 20476 / NCTC 11029 / RHS 1)</name>
    <name type="common">Peptococcus heliotrinreducens</name>
    <dbReference type="NCBI Taxonomy" id="471855"/>
    <lineage>
        <taxon>Bacteria</taxon>
        <taxon>Bacillati</taxon>
        <taxon>Actinomycetota</taxon>
        <taxon>Coriobacteriia</taxon>
        <taxon>Eggerthellales</taxon>
        <taxon>Eggerthellaceae</taxon>
        <taxon>Slackia</taxon>
    </lineage>
</organism>